<organism evidence="3 4">
    <name type="scientific">Sulfitobacter albidus</name>
    <dbReference type="NCBI Taxonomy" id="2829501"/>
    <lineage>
        <taxon>Bacteria</taxon>
        <taxon>Pseudomonadati</taxon>
        <taxon>Pseudomonadota</taxon>
        <taxon>Alphaproteobacteria</taxon>
        <taxon>Rhodobacterales</taxon>
        <taxon>Roseobacteraceae</taxon>
        <taxon>Sulfitobacter</taxon>
    </lineage>
</organism>
<evidence type="ECO:0000313" key="4">
    <source>
        <dbReference type="Proteomes" id="UP000683291"/>
    </source>
</evidence>
<gene>
    <name evidence="3" type="ORF">KDD17_04085</name>
</gene>
<feature type="region of interest" description="Disordered" evidence="1">
    <location>
        <begin position="70"/>
        <end position="122"/>
    </location>
</feature>
<evidence type="ECO:0000259" key="2">
    <source>
        <dbReference type="Pfam" id="PF13683"/>
    </source>
</evidence>
<accession>A0A975PMV4</accession>
<dbReference type="RefSeq" id="WP_212705402.1">
    <property type="nucleotide sequence ID" value="NZ_CP073581.1"/>
</dbReference>
<reference evidence="3" key="1">
    <citation type="submission" date="2021-04" db="EMBL/GenBank/DDBJ databases">
        <title>Complete genome sequence for Sulfitobacter sp. strain JK7-1.</title>
        <authorList>
            <person name="Park S.-J."/>
        </authorList>
    </citation>
    <scope>NUCLEOTIDE SEQUENCE</scope>
    <source>
        <strain evidence="3">JK7-1</strain>
    </source>
</reference>
<dbReference type="KEGG" id="sual:KDD17_04085"/>
<dbReference type="AlphaFoldDB" id="A0A975PMV4"/>
<evidence type="ECO:0000256" key="1">
    <source>
        <dbReference type="SAM" id="MobiDB-lite"/>
    </source>
</evidence>
<dbReference type="EMBL" id="CP073581">
    <property type="protein sequence ID" value="QUJ77207.1"/>
    <property type="molecule type" value="Genomic_DNA"/>
</dbReference>
<name>A0A975PMV4_9RHOB</name>
<proteinExistence type="predicted"/>
<dbReference type="Proteomes" id="UP000683291">
    <property type="component" value="Chromosome 1"/>
</dbReference>
<protein>
    <recommendedName>
        <fullName evidence="2">Integrase catalytic domain-containing protein</fullName>
    </recommendedName>
</protein>
<feature type="domain" description="Integrase catalytic" evidence="2">
    <location>
        <begin position="1"/>
        <end position="48"/>
    </location>
</feature>
<sequence>MERCHQTMMHRVLPENHFLPGDLQRQIGAFVDHHDSRRCHESLDSLTPADIYYGRGAKILKTREEIKKQRIGKRRLQHHAAAAKSQTEIKPEPPFRYSLKSPKNSGGGHKGPVANRRKNISHLRSYTMLQLRRGARHPH</sequence>
<evidence type="ECO:0000313" key="3">
    <source>
        <dbReference type="EMBL" id="QUJ77207.1"/>
    </source>
</evidence>
<dbReference type="Pfam" id="PF13683">
    <property type="entry name" value="rve_3"/>
    <property type="match status" value="1"/>
</dbReference>
<keyword evidence="4" id="KW-1185">Reference proteome</keyword>
<dbReference type="InterPro" id="IPR001584">
    <property type="entry name" value="Integrase_cat-core"/>
</dbReference>